<dbReference type="EMBL" id="JAHRIP010020631">
    <property type="protein sequence ID" value="MEQ2288295.1"/>
    <property type="molecule type" value="Genomic_DNA"/>
</dbReference>
<organism evidence="2 3">
    <name type="scientific">Ameca splendens</name>
    <dbReference type="NCBI Taxonomy" id="208324"/>
    <lineage>
        <taxon>Eukaryota</taxon>
        <taxon>Metazoa</taxon>
        <taxon>Chordata</taxon>
        <taxon>Craniata</taxon>
        <taxon>Vertebrata</taxon>
        <taxon>Euteleostomi</taxon>
        <taxon>Actinopterygii</taxon>
        <taxon>Neopterygii</taxon>
        <taxon>Teleostei</taxon>
        <taxon>Neoteleostei</taxon>
        <taxon>Acanthomorphata</taxon>
        <taxon>Ovalentaria</taxon>
        <taxon>Atherinomorphae</taxon>
        <taxon>Cyprinodontiformes</taxon>
        <taxon>Goodeidae</taxon>
        <taxon>Ameca</taxon>
    </lineage>
</organism>
<feature type="compositionally biased region" description="Low complexity" evidence="1">
    <location>
        <begin position="43"/>
        <end position="54"/>
    </location>
</feature>
<feature type="compositionally biased region" description="Pro residues" evidence="1">
    <location>
        <begin position="29"/>
        <end position="42"/>
    </location>
</feature>
<reference evidence="2 3" key="1">
    <citation type="submission" date="2021-06" db="EMBL/GenBank/DDBJ databases">
        <authorList>
            <person name="Palmer J.M."/>
        </authorList>
    </citation>
    <scope>NUCLEOTIDE SEQUENCE [LARGE SCALE GENOMIC DNA]</scope>
    <source>
        <strain evidence="2 3">AS_MEX2019</strain>
        <tissue evidence="2">Muscle</tissue>
    </source>
</reference>
<gene>
    <name evidence="2" type="ORF">AMECASPLE_021248</name>
</gene>
<evidence type="ECO:0000256" key="1">
    <source>
        <dbReference type="SAM" id="MobiDB-lite"/>
    </source>
</evidence>
<sequence length="111" mass="11712">MFTLGSGLMGNSSASFMGTFLASSLGSPPSHPPHPSRPPSSPSSPSFRGGPHSSASQIWFPHSHEGTSHNTSICTLITHHFITSSVKSDTYILAVLETALAGTLLPRYCLF</sequence>
<name>A0ABV0Y3E2_9TELE</name>
<evidence type="ECO:0000313" key="2">
    <source>
        <dbReference type="EMBL" id="MEQ2288295.1"/>
    </source>
</evidence>
<feature type="region of interest" description="Disordered" evidence="1">
    <location>
        <begin position="24"/>
        <end position="67"/>
    </location>
</feature>
<dbReference type="Proteomes" id="UP001469553">
    <property type="component" value="Unassembled WGS sequence"/>
</dbReference>
<keyword evidence="3" id="KW-1185">Reference proteome</keyword>
<accession>A0ABV0Y3E2</accession>
<dbReference type="PANTHER" id="PTHR12505:SF25">
    <property type="entry name" value="BAH AND COILED-COIL DOMAIN-CONTAINING PROTEIN 1-LIKE ISOFORM X1"/>
    <property type="match status" value="1"/>
</dbReference>
<protein>
    <submittedName>
        <fullName evidence="2">Uncharacterized protein</fullName>
    </submittedName>
</protein>
<evidence type="ECO:0000313" key="3">
    <source>
        <dbReference type="Proteomes" id="UP001469553"/>
    </source>
</evidence>
<comment type="caution">
    <text evidence="2">The sequence shown here is derived from an EMBL/GenBank/DDBJ whole genome shotgun (WGS) entry which is preliminary data.</text>
</comment>
<dbReference type="InterPro" id="IPR052429">
    <property type="entry name" value="BAH_domain_protein"/>
</dbReference>
<proteinExistence type="predicted"/>
<dbReference type="PANTHER" id="PTHR12505">
    <property type="entry name" value="PHD FINGER TRANSCRIPTION FACTOR"/>
    <property type="match status" value="1"/>
</dbReference>